<dbReference type="FunFam" id="3.30.70.240:FF:000002">
    <property type="entry name" value="GTP-binding protein TypA"/>
    <property type="match status" value="1"/>
</dbReference>
<feature type="compositionally biased region" description="Low complexity" evidence="2">
    <location>
        <begin position="31"/>
        <end position="49"/>
    </location>
</feature>
<dbReference type="InterPro" id="IPR048876">
    <property type="entry name" value="BipA_C"/>
</dbReference>
<feature type="region of interest" description="Disordered" evidence="2">
    <location>
        <begin position="752"/>
        <end position="776"/>
    </location>
</feature>
<evidence type="ECO:0000256" key="2">
    <source>
        <dbReference type="SAM" id="MobiDB-lite"/>
    </source>
</evidence>
<gene>
    <name evidence="4" type="ORF">CDEB00056_LOCUS2862</name>
</gene>
<dbReference type="GO" id="GO:0005525">
    <property type="term" value="F:GTP binding"/>
    <property type="evidence" value="ECO:0007669"/>
    <property type="project" value="InterPro"/>
</dbReference>
<comment type="subcellular location">
    <subcellularLocation>
        <location evidence="1">Plastid</location>
        <location evidence="1">Chloroplast</location>
    </subcellularLocation>
</comment>
<dbReference type="InterPro" id="IPR000795">
    <property type="entry name" value="T_Tr_GTP-bd_dom"/>
</dbReference>
<dbReference type="Gene3D" id="3.30.70.870">
    <property type="entry name" value="Elongation Factor G (Translational Gtpase), domain 3"/>
    <property type="match status" value="1"/>
</dbReference>
<dbReference type="AlphaFoldDB" id="A0A7S3PWY8"/>
<dbReference type="SUPFAM" id="SSF52540">
    <property type="entry name" value="P-loop containing nucleoside triphosphate hydrolases"/>
    <property type="match status" value="1"/>
</dbReference>
<dbReference type="GO" id="GO:0003924">
    <property type="term" value="F:GTPase activity"/>
    <property type="evidence" value="ECO:0007669"/>
    <property type="project" value="InterPro"/>
</dbReference>
<evidence type="ECO:0000313" key="4">
    <source>
        <dbReference type="EMBL" id="CAE0458021.1"/>
    </source>
</evidence>
<dbReference type="GO" id="GO:1990904">
    <property type="term" value="C:ribonucleoprotein complex"/>
    <property type="evidence" value="ECO:0007669"/>
    <property type="project" value="TreeGrafter"/>
</dbReference>
<dbReference type="Pfam" id="PF00679">
    <property type="entry name" value="EFG_C"/>
    <property type="match status" value="1"/>
</dbReference>
<dbReference type="Gene3D" id="2.40.50.250">
    <property type="entry name" value="bipa protein"/>
    <property type="match status" value="1"/>
</dbReference>
<protein>
    <recommendedName>
        <fullName evidence="3">Tr-type G domain-containing protein</fullName>
    </recommendedName>
</protein>
<dbReference type="SUPFAM" id="SSF54980">
    <property type="entry name" value="EF-G C-terminal domain-like"/>
    <property type="match status" value="2"/>
</dbReference>
<dbReference type="PRINTS" id="PR00315">
    <property type="entry name" value="ELONGATNFCT"/>
</dbReference>
<dbReference type="PANTHER" id="PTHR42908:SF8">
    <property type="entry name" value="TR-TYPE G DOMAIN-CONTAINING PROTEIN"/>
    <property type="match status" value="1"/>
</dbReference>
<organism evidence="4">
    <name type="scientific">Chaetoceros debilis</name>
    <dbReference type="NCBI Taxonomy" id="122233"/>
    <lineage>
        <taxon>Eukaryota</taxon>
        <taxon>Sar</taxon>
        <taxon>Stramenopiles</taxon>
        <taxon>Ochrophyta</taxon>
        <taxon>Bacillariophyta</taxon>
        <taxon>Coscinodiscophyceae</taxon>
        <taxon>Chaetocerotophycidae</taxon>
        <taxon>Chaetocerotales</taxon>
        <taxon>Chaetocerotaceae</taxon>
        <taxon>Chaetoceros</taxon>
    </lineage>
</organism>
<dbReference type="PROSITE" id="PS51722">
    <property type="entry name" value="G_TR_2"/>
    <property type="match status" value="1"/>
</dbReference>
<feature type="domain" description="Tr-type G" evidence="3">
    <location>
        <begin position="108"/>
        <end position="336"/>
    </location>
</feature>
<dbReference type="Pfam" id="PF21018">
    <property type="entry name" value="BipA_C"/>
    <property type="match status" value="1"/>
</dbReference>
<dbReference type="CDD" id="cd03710">
    <property type="entry name" value="BipA_TypA_C"/>
    <property type="match status" value="1"/>
</dbReference>
<dbReference type="Gene3D" id="2.40.30.10">
    <property type="entry name" value="Translation factors"/>
    <property type="match status" value="1"/>
</dbReference>
<dbReference type="PANTHER" id="PTHR42908">
    <property type="entry name" value="TRANSLATION ELONGATION FACTOR-RELATED"/>
    <property type="match status" value="1"/>
</dbReference>
<dbReference type="GO" id="GO:0009507">
    <property type="term" value="C:chloroplast"/>
    <property type="evidence" value="ECO:0007669"/>
    <property type="project" value="UniProtKB-SubCell"/>
</dbReference>
<dbReference type="InterPro" id="IPR027417">
    <property type="entry name" value="P-loop_NTPase"/>
</dbReference>
<sequence>MISASQRIARGLSRTTIPTARRGLGCTRTFSPLSSHGGSSNSTNCSVSSLDETSRINLSSPIIVDSRNYMTASHVSQFTNSGSGSVRAFSAEANDDIDNDVEMTRLVPHIRNVAIVAHVDHGKTTIVDELLRCASESVDDGENKGRGNDDLVMDCGDLERERGITITSKVTRLDYCQKIDGQENNDFVVNVVDTPGHADFAGEVDRILTMIDGVCLVVDAAEGAMAQTKYVLSRALKMGLKPIVVLNKCDKDEAWGRIEDGEVEMELMETFDSLGANDDQMEYVTVYASGKAGWATTDMDEARELASGKKERKVGDDSISMRVLLDTILKGITAPEVSPLVGIVNPDEEPFAMAATTVGKDNFLGRIATGRIYSGTIRKGDTVALIPRETADGEVENMNLESSAVTGLFVNRGVNRTDLDPPVASAGDIVTLAGVPENIAVGDSLTLASNPVDHALETPPINPPTLSMEIGANTSPLAGKEGTKVSSSNVRDRLYSETDNNVTLSVSRSASDAERSTIHARGELQLGILIEQMRREGYELTVSPPRIITTTCKETGVELEPFEEVIVDVETEYSGSVMDKLTGDRKGLLLEMSDSADGKTRLVFEIPSRGLLGFQSEIATATRGTAVVNHLFLENRAHAGHIGGVEKGKMISNAAGKANLFSLANLAQRGELFVSDGDIVYSGMVIGENSRAGDMEVNPVKAKETSNMRTQGKEEKMYVPPPKKMSIEELIGYMSDDEVIEVTPESFRLRKTELDSGARERASRSKKRKMMANNKK</sequence>
<feature type="region of interest" description="Disordered" evidence="2">
    <location>
        <begin position="28"/>
        <end position="50"/>
    </location>
</feature>
<evidence type="ECO:0000256" key="1">
    <source>
        <dbReference type="ARBA" id="ARBA00004229"/>
    </source>
</evidence>
<dbReference type="Pfam" id="PF03144">
    <property type="entry name" value="GTP_EFTU_D2"/>
    <property type="match status" value="1"/>
</dbReference>
<dbReference type="Gene3D" id="3.40.50.300">
    <property type="entry name" value="P-loop containing nucleotide triphosphate hydrolases"/>
    <property type="match status" value="1"/>
</dbReference>
<proteinExistence type="predicted"/>
<name>A0A7S3PWY8_9STRA</name>
<dbReference type="Pfam" id="PF00009">
    <property type="entry name" value="GTP_EFTU"/>
    <property type="match status" value="1"/>
</dbReference>
<feature type="compositionally biased region" description="Basic and acidic residues" evidence="2">
    <location>
        <begin position="752"/>
        <end position="763"/>
    </location>
</feature>
<dbReference type="InterPro" id="IPR000640">
    <property type="entry name" value="EFG_V-like"/>
</dbReference>
<evidence type="ECO:0000259" key="3">
    <source>
        <dbReference type="PROSITE" id="PS51722"/>
    </source>
</evidence>
<dbReference type="InterPro" id="IPR009000">
    <property type="entry name" value="Transl_B-barrel_sf"/>
</dbReference>
<dbReference type="InterPro" id="IPR035651">
    <property type="entry name" value="BipA_V"/>
</dbReference>
<dbReference type="EMBL" id="HBIO01004166">
    <property type="protein sequence ID" value="CAE0458021.1"/>
    <property type="molecule type" value="Transcribed_RNA"/>
</dbReference>
<dbReference type="Gene3D" id="3.30.70.240">
    <property type="match status" value="1"/>
</dbReference>
<dbReference type="GO" id="GO:0005829">
    <property type="term" value="C:cytosol"/>
    <property type="evidence" value="ECO:0007669"/>
    <property type="project" value="TreeGrafter"/>
</dbReference>
<dbReference type="InterPro" id="IPR042116">
    <property type="entry name" value="TypA/BipA_C"/>
</dbReference>
<dbReference type="InterPro" id="IPR005225">
    <property type="entry name" value="Small_GTP-bd"/>
</dbReference>
<dbReference type="InterPro" id="IPR035647">
    <property type="entry name" value="EFG_III/V"/>
</dbReference>
<dbReference type="NCBIfam" id="TIGR00231">
    <property type="entry name" value="small_GTP"/>
    <property type="match status" value="1"/>
</dbReference>
<dbReference type="InterPro" id="IPR004161">
    <property type="entry name" value="EFTu-like_2"/>
</dbReference>
<accession>A0A7S3PWY8</accession>
<feature type="compositionally biased region" description="Basic residues" evidence="2">
    <location>
        <begin position="764"/>
        <end position="776"/>
    </location>
</feature>
<reference evidence="4" key="1">
    <citation type="submission" date="2021-01" db="EMBL/GenBank/DDBJ databases">
        <authorList>
            <person name="Corre E."/>
            <person name="Pelletier E."/>
            <person name="Niang G."/>
            <person name="Scheremetjew M."/>
            <person name="Finn R."/>
            <person name="Kale V."/>
            <person name="Holt S."/>
            <person name="Cochrane G."/>
            <person name="Meng A."/>
            <person name="Brown T."/>
            <person name="Cohen L."/>
        </authorList>
    </citation>
    <scope>NUCLEOTIDE SEQUENCE</scope>
    <source>
        <strain evidence="4">MM31A-1</strain>
    </source>
</reference>
<dbReference type="SUPFAM" id="SSF50447">
    <property type="entry name" value="Translation proteins"/>
    <property type="match status" value="1"/>
</dbReference>